<dbReference type="AlphaFoldDB" id="A0A418CHJ1"/>
<name>A0A418CHJ1_APHAT</name>
<dbReference type="InterPro" id="IPR035992">
    <property type="entry name" value="Ricin_B-like_lectins"/>
</dbReference>
<gene>
    <name evidence="2" type="ORF">DYB26_015546</name>
</gene>
<dbReference type="EMBL" id="QUTF01027593">
    <property type="protein sequence ID" value="RHY79816.1"/>
    <property type="molecule type" value="Genomic_DNA"/>
</dbReference>
<organism evidence="2 3">
    <name type="scientific">Aphanomyces astaci</name>
    <name type="common">Crayfish plague agent</name>
    <dbReference type="NCBI Taxonomy" id="112090"/>
    <lineage>
        <taxon>Eukaryota</taxon>
        <taxon>Sar</taxon>
        <taxon>Stramenopiles</taxon>
        <taxon>Oomycota</taxon>
        <taxon>Saprolegniomycetes</taxon>
        <taxon>Saprolegniales</taxon>
        <taxon>Verrucalvaceae</taxon>
        <taxon>Aphanomyces</taxon>
    </lineage>
</organism>
<dbReference type="InterPro" id="IPR000772">
    <property type="entry name" value="Ricin_B_lectin"/>
</dbReference>
<feature type="domain" description="Ricin B lectin" evidence="1">
    <location>
        <begin position="28"/>
        <end position="156"/>
    </location>
</feature>
<dbReference type="PROSITE" id="PS50231">
    <property type="entry name" value="RICIN_B_LECTIN"/>
    <property type="match status" value="1"/>
</dbReference>
<dbReference type="SUPFAM" id="SSF50370">
    <property type="entry name" value="Ricin B-like lectins"/>
    <property type="match status" value="1"/>
</dbReference>
<evidence type="ECO:0000313" key="3">
    <source>
        <dbReference type="Proteomes" id="UP000286510"/>
    </source>
</evidence>
<evidence type="ECO:0000313" key="2">
    <source>
        <dbReference type="EMBL" id="RHY79816.1"/>
    </source>
</evidence>
<proteinExistence type="predicted"/>
<sequence>MDVRCHHKATVVTHPDFKNQELNLLEPSLDRVVINPEFGSLLTAVGDAAVAFQPLVVASSVTQLWQLDSSHLLQSTGATNKCVDAYEAENGATVHLWDCSATNVNQLWTYDSTTKQLRHKTHIGYCLDIGSPTGEVPHLWTCLPTTHADVKNQVFVF</sequence>
<reference evidence="2 3" key="1">
    <citation type="submission" date="2018-08" db="EMBL/GenBank/DDBJ databases">
        <title>Aphanomyces genome sequencing and annotation.</title>
        <authorList>
            <person name="Minardi D."/>
            <person name="Oidtmann B."/>
            <person name="Van Der Giezen M."/>
            <person name="Studholme D.J."/>
        </authorList>
    </citation>
    <scope>NUCLEOTIDE SEQUENCE [LARGE SCALE GENOMIC DNA]</scope>
    <source>
        <strain evidence="2 3">FDL457</strain>
    </source>
</reference>
<dbReference type="Gene3D" id="2.80.10.50">
    <property type="match status" value="1"/>
</dbReference>
<accession>A0A418CHJ1</accession>
<evidence type="ECO:0000259" key="1">
    <source>
        <dbReference type="SMART" id="SM00458"/>
    </source>
</evidence>
<comment type="caution">
    <text evidence="2">The sequence shown here is derived from an EMBL/GenBank/DDBJ whole genome shotgun (WGS) entry which is preliminary data.</text>
</comment>
<protein>
    <recommendedName>
        <fullName evidence="1">Ricin B lectin domain-containing protein</fullName>
    </recommendedName>
</protein>
<dbReference type="SMART" id="SM00458">
    <property type="entry name" value="RICIN"/>
    <property type="match status" value="1"/>
</dbReference>
<dbReference type="Proteomes" id="UP000286510">
    <property type="component" value="Unassembled WGS sequence"/>
</dbReference>
<dbReference type="Pfam" id="PF00652">
    <property type="entry name" value="Ricin_B_lectin"/>
    <property type="match status" value="1"/>
</dbReference>